<feature type="binding site" evidence="5">
    <location>
        <begin position="64"/>
        <end position="66"/>
    </location>
    <ligand>
        <name>AMP</name>
        <dbReference type="ChEBI" id="CHEBI:456215"/>
    </ligand>
</feature>
<dbReference type="CDD" id="cd01428">
    <property type="entry name" value="ADK"/>
    <property type="match status" value="1"/>
</dbReference>
<sequence length="213" mass="23714">MSLPEGQHRLILIGPQGSGKGTQGELLSVYLQIPTISTGHLCRTEIERGTALGKSIEREVRAGELVPDSVITEMLRVRLADYDAKDGFIIDGFPRTVAQARDAESWLQPTKVIAIELTDKIAVSRMSARRACSQCRYKTTADAVAKHGSICPRCNGAIIQREDDFPEAIQKRLDMYRSVTQPVVDHYHERDLVERFNGSLSIPLVFMEIAHVL</sequence>
<name>A0A1F6LRD8_9BACT</name>
<keyword evidence="3 5" id="KW-0547">Nucleotide-binding</keyword>
<protein>
    <recommendedName>
        <fullName evidence="5 7">Adenylate kinase</fullName>
        <shortName evidence="5">AK</shortName>
        <ecNumber evidence="5 7">2.7.4.3</ecNumber>
    </recommendedName>
    <alternativeName>
        <fullName evidence="5">ATP-AMP transphosphorylase</fullName>
    </alternativeName>
    <alternativeName>
        <fullName evidence="5">ATP:AMP phosphotransferase</fullName>
    </alternativeName>
    <alternativeName>
        <fullName evidence="5">Adenylate monophosphate kinase</fullName>
    </alternativeName>
</protein>
<dbReference type="InterPro" id="IPR006259">
    <property type="entry name" value="Adenyl_kin_sub"/>
</dbReference>
<feature type="binding site" evidence="5">
    <location>
        <position position="129"/>
    </location>
    <ligand>
        <name>ATP</name>
        <dbReference type="ChEBI" id="CHEBI:30616"/>
    </ligand>
</feature>
<keyword evidence="5" id="KW-0479">Metal-binding</keyword>
<dbReference type="GO" id="GO:0004017">
    <property type="term" value="F:AMP kinase activity"/>
    <property type="evidence" value="ECO:0007669"/>
    <property type="project" value="UniProtKB-UniRule"/>
</dbReference>
<comment type="function">
    <text evidence="5">Catalyzes the reversible transfer of the terminal phosphate group between ATP and AMP. Plays an important role in cellular energy homeostasis and in adenine nucleotide metabolism.</text>
</comment>
<gene>
    <name evidence="5" type="primary">adk</name>
    <name evidence="8" type="ORF">A2848_01190</name>
</gene>
<comment type="similarity">
    <text evidence="5 6">Belongs to the adenylate kinase family.</text>
</comment>
<keyword evidence="5 7" id="KW-0067">ATP-binding</keyword>
<feature type="binding site" evidence="5">
    <location>
        <position position="200"/>
    </location>
    <ligand>
        <name>ATP</name>
        <dbReference type="ChEBI" id="CHEBI:30616"/>
    </ligand>
</feature>
<accession>A0A1F6LRD8</accession>
<feature type="binding site" evidence="5">
    <location>
        <position position="154"/>
    </location>
    <ligand>
        <name>Zn(2+)</name>
        <dbReference type="ChEBI" id="CHEBI:29105"/>
        <note>structural</note>
    </ligand>
</feature>
<proteinExistence type="inferred from homology"/>
<evidence type="ECO:0000313" key="9">
    <source>
        <dbReference type="Proteomes" id="UP000176329"/>
    </source>
</evidence>
<dbReference type="EMBL" id="MFPV01000033">
    <property type="protein sequence ID" value="OGH61853.1"/>
    <property type="molecule type" value="Genomic_DNA"/>
</dbReference>
<dbReference type="Gene3D" id="3.40.50.300">
    <property type="entry name" value="P-loop containing nucleotide triphosphate hydrolases"/>
    <property type="match status" value="1"/>
</dbReference>
<dbReference type="HAMAP" id="MF_00235">
    <property type="entry name" value="Adenylate_kinase_Adk"/>
    <property type="match status" value="1"/>
</dbReference>
<evidence type="ECO:0000256" key="1">
    <source>
        <dbReference type="ARBA" id="ARBA00022679"/>
    </source>
</evidence>
<evidence type="ECO:0000256" key="2">
    <source>
        <dbReference type="ARBA" id="ARBA00022727"/>
    </source>
</evidence>
<dbReference type="InterPro" id="IPR000850">
    <property type="entry name" value="Adenylat/UMP-CMP_kin"/>
</dbReference>
<feature type="binding site" evidence="5">
    <location>
        <begin position="17"/>
        <end position="22"/>
    </location>
    <ligand>
        <name>ATP</name>
        <dbReference type="ChEBI" id="CHEBI:30616"/>
    </ligand>
</feature>
<dbReference type="SUPFAM" id="SSF52540">
    <property type="entry name" value="P-loop containing nucleoside triphosphate hydrolases"/>
    <property type="match status" value="1"/>
</dbReference>
<dbReference type="UniPathway" id="UPA00588">
    <property type="reaction ID" value="UER00649"/>
</dbReference>
<keyword evidence="4 5" id="KW-0418">Kinase</keyword>
<dbReference type="PANTHER" id="PTHR23359">
    <property type="entry name" value="NUCLEOTIDE KINASE"/>
    <property type="match status" value="1"/>
</dbReference>
<comment type="subunit">
    <text evidence="5 7">Monomer.</text>
</comment>
<evidence type="ECO:0000256" key="7">
    <source>
        <dbReference type="RuleBase" id="RU003331"/>
    </source>
</evidence>
<dbReference type="NCBIfam" id="TIGR01351">
    <property type="entry name" value="adk"/>
    <property type="match status" value="1"/>
</dbReference>
<comment type="catalytic activity">
    <reaction evidence="5 7">
        <text>AMP + ATP = 2 ADP</text>
        <dbReference type="Rhea" id="RHEA:12973"/>
        <dbReference type="ChEBI" id="CHEBI:30616"/>
        <dbReference type="ChEBI" id="CHEBI:456215"/>
        <dbReference type="ChEBI" id="CHEBI:456216"/>
        <dbReference type="EC" id="2.7.4.3"/>
    </reaction>
</comment>
<feature type="binding site" evidence="5">
    <location>
        <position position="151"/>
    </location>
    <ligand>
        <name>Zn(2+)</name>
        <dbReference type="ChEBI" id="CHEBI:29105"/>
        <note>structural</note>
    </ligand>
</feature>
<feature type="binding site" evidence="5">
    <location>
        <position position="99"/>
    </location>
    <ligand>
        <name>AMP</name>
        <dbReference type="ChEBI" id="CHEBI:456215"/>
    </ligand>
</feature>
<evidence type="ECO:0000256" key="6">
    <source>
        <dbReference type="RuleBase" id="RU003330"/>
    </source>
</evidence>
<dbReference type="InterPro" id="IPR033690">
    <property type="entry name" value="Adenylat_kinase_CS"/>
</dbReference>
<evidence type="ECO:0000256" key="4">
    <source>
        <dbReference type="ARBA" id="ARBA00022777"/>
    </source>
</evidence>
<dbReference type="AlphaFoldDB" id="A0A1F6LRD8"/>
<comment type="caution">
    <text evidence="5">Lacks conserved residue(s) required for the propagation of feature annotation.</text>
</comment>
<dbReference type="Proteomes" id="UP000176329">
    <property type="component" value="Unassembled WGS sequence"/>
</dbReference>
<dbReference type="InterPro" id="IPR027417">
    <property type="entry name" value="P-loop_NTPase"/>
</dbReference>
<dbReference type="EC" id="2.7.4.3" evidence="5 7"/>
<comment type="pathway">
    <text evidence="5">Purine metabolism; AMP biosynthesis via salvage pathway; AMP from ADP: step 1/1.</text>
</comment>
<keyword evidence="2 5" id="KW-0545">Nucleotide biosynthesis</keyword>
<feature type="binding site" evidence="5">
    <location>
        <position position="43"/>
    </location>
    <ligand>
        <name>AMP</name>
        <dbReference type="ChEBI" id="CHEBI:456215"/>
    </ligand>
</feature>
<feature type="binding site" evidence="5">
    <location>
        <begin position="92"/>
        <end position="95"/>
    </location>
    <ligand>
        <name>AMP</name>
        <dbReference type="ChEBI" id="CHEBI:456215"/>
    </ligand>
</feature>
<dbReference type="GO" id="GO:0005524">
    <property type="term" value="F:ATP binding"/>
    <property type="evidence" value="ECO:0007669"/>
    <property type="project" value="UniProtKB-UniRule"/>
</dbReference>
<comment type="caution">
    <text evidence="8">The sequence shown here is derived from an EMBL/GenBank/DDBJ whole genome shotgun (WGS) entry which is preliminary data.</text>
</comment>
<keyword evidence="5" id="KW-0862">Zinc</keyword>
<evidence type="ECO:0000256" key="3">
    <source>
        <dbReference type="ARBA" id="ARBA00022741"/>
    </source>
</evidence>
<dbReference type="GO" id="GO:0008270">
    <property type="term" value="F:zinc ion binding"/>
    <property type="evidence" value="ECO:0007669"/>
    <property type="project" value="UniProtKB-UniRule"/>
</dbReference>
<feature type="region of interest" description="NMP" evidence="5">
    <location>
        <begin position="37"/>
        <end position="66"/>
    </location>
</feature>
<evidence type="ECO:0000256" key="5">
    <source>
        <dbReference type="HAMAP-Rule" id="MF_00235"/>
    </source>
</evidence>
<feature type="binding site" evidence="5">
    <location>
        <position position="161"/>
    </location>
    <ligand>
        <name>AMP</name>
        <dbReference type="ChEBI" id="CHEBI:456215"/>
    </ligand>
</feature>
<reference evidence="8 9" key="1">
    <citation type="journal article" date="2016" name="Nat. Commun.">
        <title>Thousands of microbial genomes shed light on interconnected biogeochemical processes in an aquifer system.</title>
        <authorList>
            <person name="Anantharaman K."/>
            <person name="Brown C.T."/>
            <person name="Hug L.A."/>
            <person name="Sharon I."/>
            <person name="Castelle C.J."/>
            <person name="Probst A.J."/>
            <person name="Thomas B.C."/>
            <person name="Singh A."/>
            <person name="Wilkins M.J."/>
            <person name="Karaoz U."/>
            <person name="Brodie E.L."/>
            <person name="Williams K.H."/>
            <person name="Hubbard S.S."/>
            <person name="Banfield J.F."/>
        </authorList>
    </citation>
    <scope>NUCLEOTIDE SEQUENCE [LARGE SCALE GENOMIC DNA]</scope>
</reference>
<feature type="binding site" evidence="5">
    <location>
        <position position="132"/>
    </location>
    <ligand>
        <name>Zn(2+)</name>
        <dbReference type="ChEBI" id="CHEBI:29105"/>
        <note>structural</note>
    </ligand>
</feature>
<dbReference type="GO" id="GO:0005737">
    <property type="term" value="C:cytoplasm"/>
    <property type="evidence" value="ECO:0007669"/>
    <property type="project" value="UniProtKB-SubCell"/>
</dbReference>
<dbReference type="PROSITE" id="PS00113">
    <property type="entry name" value="ADENYLATE_KINASE"/>
    <property type="match status" value="1"/>
</dbReference>
<feature type="binding site" evidence="5">
    <location>
        <position position="172"/>
    </location>
    <ligand>
        <name>AMP</name>
        <dbReference type="ChEBI" id="CHEBI:456215"/>
    </ligand>
</feature>
<dbReference type="Pfam" id="PF00406">
    <property type="entry name" value="ADK"/>
    <property type="match status" value="1"/>
</dbReference>
<feature type="binding site" evidence="5">
    <location>
        <position position="135"/>
    </location>
    <ligand>
        <name>Zn(2+)</name>
        <dbReference type="ChEBI" id="CHEBI:29105"/>
        <note>structural</note>
    </ligand>
</feature>
<comment type="subcellular location">
    <subcellularLocation>
        <location evidence="5 7">Cytoplasm</location>
    </subcellularLocation>
</comment>
<dbReference type="PRINTS" id="PR00094">
    <property type="entry name" value="ADENYLTKNASE"/>
</dbReference>
<keyword evidence="5" id="KW-0963">Cytoplasm</keyword>
<feature type="binding site" evidence="5">
    <location>
        <position position="38"/>
    </location>
    <ligand>
        <name>AMP</name>
        <dbReference type="ChEBI" id="CHEBI:456215"/>
    </ligand>
</feature>
<organism evidence="8 9">
    <name type="scientific">Candidatus Magasanikbacteria bacterium RIFCSPHIGHO2_01_FULL_50_8</name>
    <dbReference type="NCBI Taxonomy" id="1798674"/>
    <lineage>
        <taxon>Bacteria</taxon>
        <taxon>Candidatus Magasanikiibacteriota</taxon>
    </lineage>
</organism>
<keyword evidence="1 5" id="KW-0808">Transferase</keyword>
<comment type="domain">
    <text evidence="5">Consists of three domains, a large central CORE domain and two small peripheral domains, NMPbind and LID, which undergo movements during catalysis. The LID domain closes over the site of phosphoryl transfer upon ATP binding. Assembling and dissambling the active center during each catalytic cycle provides an effective means to prevent ATP hydrolysis. Some bacteria have evolved a zinc-coordinating structure that stabilizes the LID domain.</text>
</comment>
<dbReference type="GO" id="GO:0044209">
    <property type="term" value="P:AMP salvage"/>
    <property type="evidence" value="ECO:0007669"/>
    <property type="project" value="UniProtKB-UniRule"/>
</dbReference>
<evidence type="ECO:0000313" key="8">
    <source>
        <dbReference type="EMBL" id="OGH61853.1"/>
    </source>
</evidence>